<evidence type="ECO:0000313" key="6">
    <source>
        <dbReference type="Proteomes" id="UP001197093"/>
    </source>
</evidence>
<comment type="similarity">
    <text evidence="1">Belongs to the SGT1 family.</text>
</comment>
<evidence type="ECO:0000256" key="2">
    <source>
        <dbReference type="SAM" id="MobiDB-lite"/>
    </source>
</evidence>
<dbReference type="GO" id="GO:0051087">
    <property type="term" value="F:protein-folding chaperone binding"/>
    <property type="evidence" value="ECO:0007669"/>
    <property type="project" value="InterPro"/>
</dbReference>
<proteinExistence type="inferred from homology"/>
<dbReference type="Pfam" id="PF05002">
    <property type="entry name" value="SGS"/>
    <property type="match status" value="1"/>
</dbReference>
<dbReference type="InterPro" id="IPR044563">
    <property type="entry name" value="Sgt1-like"/>
</dbReference>
<accession>A0AAD4EXZ2</accession>
<feature type="domain" description="SGS" evidence="3">
    <location>
        <begin position="395"/>
        <end position="482"/>
    </location>
</feature>
<evidence type="ECO:0000256" key="1">
    <source>
        <dbReference type="ARBA" id="ARBA00008509"/>
    </source>
</evidence>
<keyword evidence="6" id="KW-1185">Reference proteome</keyword>
<dbReference type="CDD" id="cd06466">
    <property type="entry name" value="p23_CS_SGT1_like"/>
    <property type="match status" value="1"/>
</dbReference>
<feature type="compositionally biased region" description="Low complexity" evidence="2">
    <location>
        <begin position="362"/>
        <end position="400"/>
    </location>
</feature>
<evidence type="ECO:0000259" key="3">
    <source>
        <dbReference type="PROSITE" id="PS51048"/>
    </source>
</evidence>
<comment type="caution">
    <text evidence="5">The sequence shown here is derived from an EMBL/GenBank/DDBJ whole genome shotgun (WGS) entry which is preliminary data.</text>
</comment>
<dbReference type="Gene3D" id="1.25.40.10">
    <property type="entry name" value="Tetratricopeptide repeat domain"/>
    <property type="match status" value="1"/>
</dbReference>
<name>A0AAD4EXZ2_9PEZI</name>
<dbReference type="PROSITE" id="PS51203">
    <property type="entry name" value="CS"/>
    <property type="match status" value="1"/>
</dbReference>
<organism evidence="5 6">
    <name type="scientific">Staphylotrichum longicolle</name>
    <dbReference type="NCBI Taxonomy" id="669026"/>
    <lineage>
        <taxon>Eukaryota</taxon>
        <taxon>Fungi</taxon>
        <taxon>Dikarya</taxon>
        <taxon>Ascomycota</taxon>
        <taxon>Pezizomycotina</taxon>
        <taxon>Sordariomycetes</taxon>
        <taxon>Sordariomycetidae</taxon>
        <taxon>Sordariales</taxon>
        <taxon>Chaetomiaceae</taxon>
        <taxon>Staphylotrichum</taxon>
    </lineage>
</organism>
<dbReference type="InterPro" id="IPR007699">
    <property type="entry name" value="SGS_dom"/>
</dbReference>
<dbReference type="SUPFAM" id="SSF48452">
    <property type="entry name" value="TPR-like"/>
    <property type="match status" value="1"/>
</dbReference>
<dbReference type="PROSITE" id="PS51048">
    <property type="entry name" value="SGS"/>
    <property type="match status" value="1"/>
</dbReference>
<dbReference type="InterPro" id="IPR011990">
    <property type="entry name" value="TPR-like_helical_dom_sf"/>
</dbReference>
<dbReference type="AlphaFoldDB" id="A0AAD4EXZ2"/>
<protein>
    <submittedName>
        <fullName evidence="5">Uncharacterized protein</fullName>
    </submittedName>
</protein>
<reference evidence="5" key="1">
    <citation type="submission" date="2023-02" db="EMBL/GenBank/DDBJ databases">
        <authorList>
            <person name="Palmer J.M."/>
        </authorList>
    </citation>
    <scope>NUCLEOTIDE SEQUENCE</scope>
    <source>
        <strain evidence="5">FW57</strain>
    </source>
</reference>
<dbReference type="InterPro" id="IPR008978">
    <property type="entry name" value="HSP20-like_chaperone"/>
</dbReference>
<evidence type="ECO:0000313" key="5">
    <source>
        <dbReference type="EMBL" id="KAG7289205.1"/>
    </source>
</evidence>
<dbReference type="PANTHER" id="PTHR45862">
    <property type="entry name" value="PROTEIN SGT1 HOMOLOG"/>
    <property type="match status" value="1"/>
</dbReference>
<gene>
    <name evidence="5" type="ORF">NEMBOFW57_005568</name>
</gene>
<feature type="region of interest" description="Disordered" evidence="2">
    <location>
        <begin position="346"/>
        <end position="421"/>
    </location>
</feature>
<feature type="region of interest" description="Disordered" evidence="2">
    <location>
        <begin position="454"/>
        <end position="482"/>
    </location>
</feature>
<dbReference type="Proteomes" id="UP001197093">
    <property type="component" value="Unassembled WGS sequence"/>
</dbReference>
<dbReference type="SUPFAM" id="SSF49764">
    <property type="entry name" value="HSP20-like chaperones"/>
    <property type="match status" value="1"/>
</dbReference>
<dbReference type="EMBL" id="JAHCVI010000002">
    <property type="protein sequence ID" value="KAG7289205.1"/>
    <property type="molecule type" value="Genomic_DNA"/>
</dbReference>
<dbReference type="InterPro" id="IPR007052">
    <property type="entry name" value="CS_dom"/>
</dbReference>
<feature type="domain" description="CS" evidence="4">
    <location>
        <begin position="250"/>
        <end position="348"/>
    </location>
</feature>
<feature type="region of interest" description="Disordered" evidence="2">
    <location>
        <begin position="211"/>
        <end position="247"/>
    </location>
</feature>
<dbReference type="Pfam" id="PF04969">
    <property type="entry name" value="CS"/>
    <property type="match status" value="1"/>
</dbReference>
<evidence type="ECO:0000259" key="4">
    <source>
        <dbReference type="PROSITE" id="PS51203"/>
    </source>
</evidence>
<dbReference type="Gene3D" id="2.60.40.790">
    <property type="match status" value="1"/>
</dbReference>
<sequence length="482" mass="52421">MSATTFGHKGVEAVQNKDYEAAVQWLDKALDSSNSPAWLLARAQAHQQLKNYDAALHDAELAYHSAAERGSGNSRKQMIDAQYRRSVLYQKLGRFADADCCAKWSMLLAEGRPAREDDGIEKKVDEKGNYTVSYEDGISDNKGQPGLNNDGSKMDTISGLMGGGSGGTAKTGFENEWKRAYAWRSQVLGFLKNLPEDDPGRKINVTKIPVKPQKKVEKKPEPVPVSARDSVDAQPAEAKAPAPGSVPDEQLKLRVDFYQSNQSVTVTLFVKDVKKEDLTVRFSKNQVQISPLPRAAAPYVKAGDREAASTFLLGGEIDPSKSRWSATPRKVELVLQKATPGVKWATWGKEEIGSATTEDDSSTTPAVTTTQAPPQPAAAALAPEPSTTPSTAGPAYPTSSRSGPKNWEKLGDAEVGDDDDKSDVNLFFKQLYKGATPEQQRAMMKSFIESNGTALSTDWSDVGNRKVEMVPPEGVEPKKWES</sequence>